<evidence type="ECO:0000313" key="2">
    <source>
        <dbReference type="Proteomes" id="UP001595871"/>
    </source>
</evidence>
<proteinExistence type="predicted"/>
<gene>
    <name evidence="1" type="ORF">ACFO3R_31995</name>
</gene>
<name>A0ABV8NGG6_9ACTN</name>
<dbReference type="RefSeq" id="WP_200697026.1">
    <property type="nucleotide sequence ID" value="NZ_BAAAYA010000010.1"/>
</dbReference>
<accession>A0ABV8NGG6</accession>
<keyword evidence="2" id="KW-1185">Reference proteome</keyword>
<protein>
    <submittedName>
        <fullName evidence="1">Uncharacterized protein</fullName>
    </submittedName>
</protein>
<dbReference type="EMBL" id="JBHSCF010000058">
    <property type="protein sequence ID" value="MFC4190966.1"/>
    <property type="molecule type" value="Genomic_DNA"/>
</dbReference>
<organism evidence="1 2">
    <name type="scientific">Streptomyces flavovirens</name>
    <dbReference type="NCBI Taxonomy" id="52258"/>
    <lineage>
        <taxon>Bacteria</taxon>
        <taxon>Bacillati</taxon>
        <taxon>Actinomycetota</taxon>
        <taxon>Actinomycetes</taxon>
        <taxon>Kitasatosporales</taxon>
        <taxon>Streptomycetaceae</taxon>
        <taxon>Streptomyces</taxon>
    </lineage>
</organism>
<sequence>MRVRYTGPTEDSPPVPEDGRYHLIPGNEYAVLELHIQSDGSSSLRIEDSADSLAGLYSGKFFEQLSGVIPDEWSIELRAQGGLSMGPREWIVGDFWERMMERLPEAEATYDAMREAILRQDPLA</sequence>
<comment type="caution">
    <text evidence="1">The sequence shown here is derived from an EMBL/GenBank/DDBJ whole genome shotgun (WGS) entry which is preliminary data.</text>
</comment>
<reference evidence="2" key="1">
    <citation type="journal article" date="2019" name="Int. J. Syst. Evol. Microbiol.">
        <title>The Global Catalogue of Microorganisms (GCM) 10K type strain sequencing project: providing services to taxonomists for standard genome sequencing and annotation.</title>
        <authorList>
            <consortium name="The Broad Institute Genomics Platform"/>
            <consortium name="The Broad Institute Genome Sequencing Center for Infectious Disease"/>
            <person name="Wu L."/>
            <person name="Ma J."/>
        </authorList>
    </citation>
    <scope>NUCLEOTIDE SEQUENCE [LARGE SCALE GENOMIC DNA]</scope>
    <source>
        <strain evidence="2">CCM 3243</strain>
    </source>
</reference>
<dbReference type="Proteomes" id="UP001595871">
    <property type="component" value="Unassembled WGS sequence"/>
</dbReference>
<evidence type="ECO:0000313" key="1">
    <source>
        <dbReference type="EMBL" id="MFC4190966.1"/>
    </source>
</evidence>